<dbReference type="SMART" id="SM00382">
    <property type="entry name" value="AAA"/>
    <property type="match status" value="1"/>
</dbReference>
<gene>
    <name evidence="7" type="primary">potA</name>
    <name evidence="9" type="ORF">DY251_08490</name>
</gene>
<protein>
    <recommendedName>
        <fullName evidence="7">Spermidine/putrescine import ATP-binding protein PotA</fullName>
        <ecNumber evidence="7">7.6.2.11</ecNumber>
    </recommendedName>
</protein>
<dbReference type="InterPro" id="IPR005893">
    <property type="entry name" value="PotA-like"/>
</dbReference>
<keyword evidence="6 7" id="KW-0472">Membrane</keyword>
<keyword evidence="1 7" id="KW-0813">Transport</keyword>
<accession>A0A371XGD1</accession>
<dbReference type="InterPro" id="IPR008995">
    <property type="entry name" value="Mo/tungstate-bd_C_term_dom"/>
</dbReference>
<evidence type="ECO:0000313" key="9">
    <source>
        <dbReference type="EMBL" id="RFC68288.1"/>
    </source>
</evidence>
<comment type="similarity">
    <text evidence="7">Belongs to the ABC transporter superfamily. Spermidine/putrescine importer (TC 3.A.1.11.1) family.</text>
</comment>
<dbReference type="InterPro" id="IPR003439">
    <property type="entry name" value="ABC_transporter-like_ATP-bd"/>
</dbReference>
<dbReference type="InterPro" id="IPR017871">
    <property type="entry name" value="ABC_transporter-like_CS"/>
</dbReference>
<dbReference type="Gene3D" id="3.40.50.300">
    <property type="entry name" value="P-loop containing nucleotide triphosphate hydrolases"/>
    <property type="match status" value="1"/>
</dbReference>
<dbReference type="PROSITE" id="PS00211">
    <property type="entry name" value="ABC_TRANSPORTER_1"/>
    <property type="match status" value="1"/>
</dbReference>
<sequence>MQDPFISFEKVSKSFGTFNVVDELYLSISRGEFVSMLGPSGSGKTTILMMLAGFEKPTSGKIFVGGRQVDALPPHKRNMGVVFQNYALFPHMSVAENVGFPLKMRRMPRAEADGRIKRALDMVQLGTMSERRPSQLSGGQQQRVALARALVFEPEVVLMDEPLGALDKKLREQMQLDIRELHRRLGLTIIFVTHDQGEALTMSDRIAVFNHGKIEQIGKPSEIYDHPTTRFVAEFVGETNLIMGTIKQSGDGRAIIQLPSGSTLEASAPNLNAGTQVSLSIRPERIRSGKAQAPANILSGTVRDVVYHGDHLQLLLDADGHQLLVRSDRAVKAPEAGQKMDFSFAPEDCWVVAQ</sequence>
<dbReference type="InterPro" id="IPR013611">
    <property type="entry name" value="Transp-assoc_OB_typ2"/>
</dbReference>
<dbReference type="InterPro" id="IPR003593">
    <property type="entry name" value="AAA+_ATPase"/>
</dbReference>
<dbReference type="InterPro" id="IPR012340">
    <property type="entry name" value="NA-bd_OB-fold"/>
</dbReference>
<evidence type="ECO:0000256" key="2">
    <source>
        <dbReference type="ARBA" id="ARBA00022475"/>
    </source>
</evidence>
<reference evidence="10" key="1">
    <citation type="submission" date="2018-08" db="EMBL/GenBank/DDBJ databases">
        <authorList>
            <person name="Im W.T."/>
        </authorList>
    </citation>
    <scope>NUCLEOTIDE SEQUENCE [LARGE SCALE GENOMIC DNA]</scope>
    <source>
        <strain evidence="10">LA-28</strain>
    </source>
</reference>
<dbReference type="Proteomes" id="UP000262379">
    <property type="component" value="Unassembled WGS sequence"/>
</dbReference>
<dbReference type="EMBL" id="QURN01000005">
    <property type="protein sequence ID" value="RFC68288.1"/>
    <property type="molecule type" value="Genomic_DNA"/>
</dbReference>
<dbReference type="GO" id="GO:0015847">
    <property type="term" value="P:putrescine transport"/>
    <property type="evidence" value="ECO:0007669"/>
    <property type="project" value="UniProtKB-ARBA"/>
</dbReference>
<comment type="subunit">
    <text evidence="7">The complex is composed of two ATP-binding proteins (PotA), two transmembrane proteins (PotB and PotC) and a solute-binding protein (PotD).</text>
</comment>
<comment type="catalytic activity">
    <reaction evidence="7">
        <text>ATP + H2O + polyamine-[polyamine-binding protein]Side 1 = ADP + phosphate + polyamineSide 2 + [polyamine-binding protein]Side 1.</text>
        <dbReference type="EC" id="7.6.2.11"/>
    </reaction>
</comment>
<evidence type="ECO:0000256" key="6">
    <source>
        <dbReference type="ARBA" id="ARBA00023136"/>
    </source>
</evidence>
<dbReference type="SUPFAM" id="SSF52540">
    <property type="entry name" value="P-loop containing nucleoside triphosphate hydrolases"/>
    <property type="match status" value="1"/>
</dbReference>
<name>A0A371XGD1_9HYPH</name>
<dbReference type="PANTHER" id="PTHR42781:SF6">
    <property type="entry name" value="SPERMIDINE_PUTRESCINE IMPORT ATP-BINDING PROTEIN POTA"/>
    <property type="match status" value="1"/>
</dbReference>
<comment type="caution">
    <text evidence="9">The sequence shown here is derived from an EMBL/GenBank/DDBJ whole genome shotgun (WGS) entry which is preliminary data.</text>
</comment>
<dbReference type="Gene3D" id="2.40.50.140">
    <property type="entry name" value="Nucleic acid-binding proteins"/>
    <property type="match status" value="1"/>
</dbReference>
<proteinExistence type="inferred from homology"/>
<dbReference type="NCBIfam" id="TIGR01187">
    <property type="entry name" value="potA"/>
    <property type="match status" value="1"/>
</dbReference>
<evidence type="ECO:0000256" key="1">
    <source>
        <dbReference type="ARBA" id="ARBA00022448"/>
    </source>
</evidence>
<keyword evidence="4 7" id="KW-0067">ATP-binding</keyword>
<dbReference type="Pfam" id="PF00005">
    <property type="entry name" value="ABC_tran"/>
    <property type="match status" value="1"/>
</dbReference>
<dbReference type="InterPro" id="IPR027417">
    <property type="entry name" value="P-loop_NTPase"/>
</dbReference>
<dbReference type="GO" id="GO:0015417">
    <property type="term" value="F:ABC-type polyamine transporter activity"/>
    <property type="evidence" value="ECO:0007669"/>
    <property type="project" value="UniProtKB-EC"/>
</dbReference>
<dbReference type="GO" id="GO:0043190">
    <property type="term" value="C:ATP-binding cassette (ABC) transporter complex"/>
    <property type="evidence" value="ECO:0007669"/>
    <property type="project" value="InterPro"/>
</dbReference>
<organism evidence="9 10">
    <name type="scientific">Mesorhizobium denitrificans</name>
    <dbReference type="NCBI Taxonomy" id="2294114"/>
    <lineage>
        <taxon>Bacteria</taxon>
        <taxon>Pseudomonadati</taxon>
        <taxon>Pseudomonadota</taxon>
        <taxon>Alphaproteobacteria</taxon>
        <taxon>Hyphomicrobiales</taxon>
        <taxon>Phyllobacteriaceae</taxon>
        <taxon>Mesorhizobium</taxon>
    </lineage>
</organism>
<keyword evidence="5 7" id="KW-1278">Translocase</keyword>
<comment type="function">
    <text evidence="7">Part of the ABC transporter complex PotABCD involved in spermidine/putrescine import. Responsible for energy coupling to the transport system.</text>
</comment>
<evidence type="ECO:0000313" key="10">
    <source>
        <dbReference type="Proteomes" id="UP000262379"/>
    </source>
</evidence>
<dbReference type="Gene3D" id="2.40.50.100">
    <property type="match status" value="1"/>
</dbReference>
<evidence type="ECO:0000259" key="8">
    <source>
        <dbReference type="PROSITE" id="PS50893"/>
    </source>
</evidence>
<dbReference type="InterPro" id="IPR050093">
    <property type="entry name" value="ABC_SmlMolc_Importer"/>
</dbReference>
<dbReference type="PROSITE" id="PS50893">
    <property type="entry name" value="ABC_TRANSPORTER_2"/>
    <property type="match status" value="1"/>
</dbReference>
<evidence type="ECO:0000256" key="5">
    <source>
        <dbReference type="ARBA" id="ARBA00022967"/>
    </source>
</evidence>
<dbReference type="SUPFAM" id="SSF50331">
    <property type="entry name" value="MOP-like"/>
    <property type="match status" value="1"/>
</dbReference>
<keyword evidence="3 7" id="KW-0547">Nucleotide-binding</keyword>
<evidence type="ECO:0000256" key="3">
    <source>
        <dbReference type="ARBA" id="ARBA00022741"/>
    </source>
</evidence>
<dbReference type="GO" id="GO:0005524">
    <property type="term" value="F:ATP binding"/>
    <property type="evidence" value="ECO:0007669"/>
    <property type="project" value="UniProtKB-KW"/>
</dbReference>
<dbReference type="RefSeq" id="WP_116623431.1">
    <property type="nucleotide sequence ID" value="NZ_QURN01000005.1"/>
</dbReference>
<dbReference type="FunFam" id="3.40.50.300:FF:000133">
    <property type="entry name" value="Spermidine/putrescine import ATP-binding protein PotA"/>
    <property type="match status" value="1"/>
</dbReference>
<keyword evidence="10" id="KW-1185">Reference proteome</keyword>
<evidence type="ECO:0000256" key="4">
    <source>
        <dbReference type="ARBA" id="ARBA00022840"/>
    </source>
</evidence>
<dbReference type="GO" id="GO:0016887">
    <property type="term" value="F:ATP hydrolysis activity"/>
    <property type="evidence" value="ECO:0007669"/>
    <property type="project" value="InterPro"/>
</dbReference>
<feature type="domain" description="ABC transporter" evidence="8">
    <location>
        <begin position="6"/>
        <end position="236"/>
    </location>
</feature>
<dbReference type="PANTHER" id="PTHR42781">
    <property type="entry name" value="SPERMIDINE/PUTRESCINE IMPORT ATP-BINDING PROTEIN POTA"/>
    <property type="match status" value="1"/>
</dbReference>
<evidence type="ECO:0000256" key="7">
    <source>
        <dbReference type="RuleBase" id="RU364083"/>
    </source>
</evidence>
<keyword evidence="2 7" id="KW-1003">Cell membrane</keyword>
<dbReference type="EC" id="7.6.2.11" evidence="7"/>
<dbReference type="Pfam" id="PF08402">
    <property type="entry name" value="TOBE_2"/>
    <property type="match status" value="1"/>
</dbReference>
<dbReference type="AlphaFoldDB" id="A0A371XGD1"/>